<proteinExistence type="predicted"/>
<comment type="caution">
    <text evidence="2">The sequence shown here is derived from an EMBL/GenBank/DDBJ whole genome shotgun (WGS) entry which is preliminary data.</text>
</comment>
<accession>A0A9P1MDK5</accession>
<evidence type="ECO:0008006" key="4">
    <source>
        <dbReference type="Google" id="ProtNLM"/>
    </source>
</evidence>
<dbReference type="Proteomes" id="UP000838763">
    <property type="component" value="Unassembled WGS sequence"/>
</dbReference>
<evidence type="ECO:0000313" key="3">
    <source>
        <dbReference type="Proteomes" id="UP000838763"/>
    </source>
</evidence>
<gene>
    <name evidence="2" type="ORF">PPNO1_LOCUS6512</name>
</gene>
<dbReference type="OrthoDB" id="4505928at2759"/>
<dbReference type="AlphaFoldDB" id="A0A9P1MDK5"/>
<feature type="compositionally biased region" description="Polar residues" evidence="1">
    <location>
        <begin position="1"/>
        <end position="19"/>
    </location>
</feature>
<name>A0A9P1MDK5_9PEZI</name>
<dbReference type="PANTHER" id="PTHR42070:SF1">
    <property type="entry name" value="FILAMENT ASSOCIATED PROTEIN, PUTATIVE (AFU_ORTHOLOGUE AFUA_8G06630)-RELATED"/>
    <property type="match status" value="1"/>
</dbReference>
<organism evidence="2 3">
    <name type="scientific">Parascedosporium putredinis</name>
    <dbReference type="NCBI Taxonomy" id="1442378"/>
    <lineage>
        <taxon>Eukaryota</taxon>
        <taxon>Fungi</taxon>
        <taxon>Dikarya</taxon>
        <taxon>Ascomycota</taxon>
        <taxon>Pezizomycotina</taxon>
        <taxon>Sordariomycetes</taxon>
        <taxon>Hypocreomycetidae</taxon>
        <taxon>Microascales</taxon>
        <taxon>Microascaceae</taxon>
        <taxon>Parascedosporium</taxon>
    </lineage>
</organism>
<evidence type="ECO:0000313" key="2">
    <source>
        <dbReference type="EMBL" id="CAI4216868.1"/>
    </source>
</evidence>
<evidence type="ECO:0000256" key="1">
    <source>
        <dbReference type="SAM" id="MobiDB-lite"/>
    </source>
</evidence>
<feature type="region of interest" description="Disordered" evidence="1">
    <location>
        <begin position="124"/>
        <end position="145"/>
    </location>
</feature>
<dbReference type="CDD" id="cd14688">
    <property type="entry name" value="bZIP_YAP"/>
    <property type="match status" value="1"/>
</dbReference>
<protein>
    <recommendedName>
        <fullName evidence="4">BZIP domain-containing protein</fullName>
    </recommendedName>
</protein>
<dbReference type="EMBL" id="CALLCH030000015">
    <property type="protein sequence ID" value="CAI4216868.1"/>
    <property type="molecule type" value="Genomic_DNA"/>
</dbReference>
<keyword evidence="3" id="KW-1185">Reference proteome</keyword>
<reference evidence="2" key="1">
    <citation type="submission" date="2022-11" db="EMBL/GenBank/DDBJ databases">
        <authorList>
            <person name="Scott C."/>
            <person name="Bruce N."/>
        </authorList>
    </citation>
    <scope>NUCLEOTIDE SEQUENCE</scope>
</reference>
<dbReference type="PANTHER" id="PTHR42070">
    <property type="entry name" value="FILAMENT ASSOCIATED PROTEIN, PUTATIVE (AFU_ORTHOLOGUE AFUA_8G06630)-RELATED"/>
    <property type="match status" value="1"/>
</dbReference>
<feature type="region of interest" description="Disordered" evidence="1">
    <location>
        <begin position="1"/>
        <end position="32"/>
    </location>
</feature>
<sequence>MTLPSASTSEQQSADNSTAIRIRDNQRRSRARHREFVETLQRKVQEYERQGVHATLEMQRAARDVAVENARLRSLLTQRGVSEDEIEGYLVSSNLAGKRFRSAAAGGPRGRWFRLFAKEHLGGERNQRAQCEGQHQPRTGDFGMSPPATFSAASSPHEMPCNTAAQIIAGAQGHGDEQRARRAIGCQDSSECMVRNTTVFQALEDR</sequence>